<organism evidence="1 2">
    <name type="scientific">Dentiscutata erythropus</name>
    <dbReference type="NCBI Taxonomy" id="1348616"/>
    <lineage>
        <taxon>Eukaryota</taxon>
        <taxon>Fungi</taxon>
        <taxon>Fungi incertae sedis</taxon>
        <taxon>Mucoromycota</taxon>
        <taxon>Glomeromycotina</taxon>
        <taxon>Glomeromycetes</taxon>
        <taxon>Diversisporales</taxon>
        <taxon>Gigasporaceae</taxon>
        <taxon>Dentiscutata</taxon>
    </lineage>
</organism>
<evidence type="ECO:0000313" key="2">
    <source>
        <dbReference type="Proteomes" id="UP000789405"/>
    </source>
</evidence>
<dbReference type="OrthoDB" id="10295993at2759"/>
<gene>
    <name evidence="1" type="ORF">DERYTH_LOCUS16284</name>
</gene>
<dbReference type="AlphaFoldDB" id="A0A9N9NMG7"/>
<dbReference type="EMBL" id="CAJVPY010014021">
    <property type="protein sequence ID" value="CAG8744194.1"/>
    <property type="molecule type" value="Genomic_DNA"/>
</dbReference>
<protein>
    <submittedName>
        <fullName evidence="1">9563_t:CDS:1</fullName>
    </submittedName>
</protein>
<name>A0A9N9NMG7_9GLOM</name>
<reference evidence="1" key="1">
    <citation type="submission" date="2021-06" db="EMBL/GenBank/DDBJ databases">
        <authorList>
            <person name="Kallberg Y."/>
            <person name="Tangrot J."/>
            <person name="Rosling A."/>
        </authorList>
    </citation>
    <scope>NUCLEOTIDE SEQUENCE</scope>
    <source>
        <strain evidence="1">MA453B</strain>
    </source>
</reference>
<evidence type="ECO:0000313" key="1">
    <source>
        <dbReference type="EMBL" id="CAG8744194.1"/>
    </source>
</evidence>
<keyword evidence="2" id="KW-1185">Reference proteome</keyword>
<dbReference type="Proteomes" id="UP000789405">
    <property type="component" value="Unassembled WGS sequence"/>
</dbReference>
<sequence>MDSLTSEFTEVIKRYFTTKVIPEILMRTARRMYRKYINTPGEIVQNEVSNNSNQQQNSLINYDLEACNKNSQLGKRVRHTEGCCFFSKACSKRNSCSKIRRIEASSFTESRFKRMDQFKRYLVESRINYLPQDNLIEDYPNETLPNFRRTSSCPF</sequence>
<accession>A0A9N9NMG7</accession>
<proteinExistence type="predicted"/>
<comment type="caution">
    <text evidence="1">The sequence shown here is derived from an EMBL/GenBank/DDBJ whole genome shotgun (WGS) entry which is preliminary data.</text>
</comment>